<feature type="coiled-coil region" evidence="1">
    <location>
        <begin position="281"/>
        <end position="341"/>
    </location>
</feature>
<name>A0A420DV37_9FLAO</name>
<comment type="caution">
    <text evidence="2">The sequence shown here is derived from an EMBL/GenBank/DDBJ whole genome shotgun (WGS) entry which is preliminary data.</text>
</comment>
<proteinExistence type="predicted"/>
<evidence type="ECO:0000313" key="3">
    <source>
        <dbReference type="Proteomes" id="UP000284892"/>
    </source>
</evidence>
<protein>
    <recommendedName>
        <fullName evidence="4">Adhesin domain-containing protein</fullName>
    </recommendedName>
</protein>
<reference evidence="2 3" key="1">
    <citation type="submission" date="2018-09" db="EMBL/GenBank/DDBJ databases">
        <title>Genomic Encyclopedia of Archaeal and Bacterial Type Strains, Phase II (KMG-II): from individual species to whole genera.</title>
        <authorList>
            <person name="Goeker M."/>
        </authorList>
    </citation>
    <scope>NUCLEOTIDE SEQUENCE [LARGE SCALE GENOMIC DNA]</scope>
    <source>
        <strain evidence="2 3">DSM 26283</strain>
    </source>
</reference>
<dbReference type="AlphaFoldDB" id="A0A420DV37"/>
<sequence>MLLLCFSVSAIAQQKLNKLSKTINADKDVTIDLNTSYVQIEVDTWNKDKIEIEAYIESDKLSKEELKEALDDWNVNIEGSGDYVSIKSKGNRNGWSGFVINTTDGDYADVLRDLEIQLADMPELPEMPEIPELPMMPEMVQMPNMPDMPEMPEFPELPELPDGLHSINFDYDAYKKDGEKYLEKWSKEYEAKYGKELKDKMKEWGRKFGESDYQGKMEKWGEAYGKKFEGKWAKDMEAWGEKFGKQFGKEWEVKMEKWSQKMEKEWGKDYEKKMEAWGEKFEKEMEERSKALEERNEALEKRMEERVERQAQREEELAERMEERQERLEKRREELARSLEKRSGKVKRAIKIKMPKKAKLKMNVRHGELKFGSVIYNLKADISHSTLVANHIDGSETSINVSYSPVLITTWGLGELNLNYVDEAEIKTVNRMVLNSNSSNITIGNLTGNAIIDGSFGDFSIAKIDESFNNLNVILENSDALISLPNTTAYNFQYKGNRTRFSHPEKAANKSVSNFSTGNLSSNKTIVVNAKFSTVIMQ</sequence>
<dbReference type="Proteomes" id="UP000284892">
    <property type="component" value="Unassembled WGS sequence"/>
</dbReference>
<evidence type="ECO:0008006" key="4">
    <source>
        <dbReference type="Google" id="ProtNLM"/>
    </source>
</evidence>
<keyword evidence="3" id="KW-1185">Reference proteome</keyword>
<organism evidence="2 3">
    <name type="scientific">Ichthyenterobacterium magnum</name>
    <dbReference type="NCBI Taxonomy" id="1230530"/>
    <lineage>
        <taxon>Bacteria</taxon>
        <taxon>Pseudomonadati</taxon>
        <taxon>Bacteroidota</taxon>
        <taxon>Flavobacteriia</taxon>
        <taxon>Flavobacteriales</taxon>
        <taxon>Flavobacteriaceae</taxon>
        <taxon>Ichthyenterobacterium</taxon>
    </lineage>
</organism>
<accession>A0A420DV37</accession>
<keyword evidence="1" id="KW-0175">Coiled coil</keyword>
<gene>
    <name evidence="2" type="ORF">BXY80_0083</name>
</gene>
<dbReference type="EMBL" id="RAQJ01000001">
    <property type="protein sequence ID" value="RKE98018.1"/>
    <property type="molecule type" value="Genomic_DNA"/>
</dbReference>
<evidence type="ECO:0000256" key="1">
    <source>
        <dbReference type="SAM" id="Coils"/>
    </source>
</evidence>
<evidence type="ECO:0000313" key="2">
    <source>
        <dbReference type="EMBL" id="RKE98018.1"/>
    </source>
</evidence>